<evidence type="ECO:0000256" key="1">
    <source>
        <dbReference type="SAM" id="MobiDB-lite"/>
    </source>
</evidence>
<reference evidence="2 3" key="1">
    <citation type="submission" date="2017-05" db="EMBL/GenBank/DDBJ databases">
        <title>Vagococcus spp. assemblies.</title>
        <authorList>
            <person name="Gulvik C.A."/>
        </authorList>
    </citation>
    <scope>NUCLEOTIDE SEQUENCE [LARGE SCALE GENOMIC DNA]</scope>
    <source>
        <strain evidence="2 3">DSM 24756</strain>
    </source>
</reference>
<dbReference type="Pfam" id="PF02620">
    <property type="entry name" value="YceD"/>
    <property type="match status" value="1"/>
</dbReference>
<dbReference type="OrthoDB" id="9790372at2"/>
<evidence type="ECO:0008006" key="4">
    <source>
        <dbReference type="Google" id="ProtNLM"/>
    </source>
</evidence>
<dbReference type="Proteomes" id="UP000288669">
    <property type="component" value="Unassembled WGS sequence"/>
</dbReference>
<protein>
    <recommendedName>
        <fullName evidence="4">Nucleic acid-binding protein</fullName>
    </recommendedName>
</protein>
<gene>
    <name evidence="2" type="ORF">CBF30_03865</name>
</gene>
<comment type="caution">
    <text evidence="2">The sequence shown here is derived from an EMBL/GenBank/DDBJ whole genome shotgun (WGS) entry which is preliminary data.</text>
</comment>
<feature type="compositionally biased region" description="Basic and acidic residues" evidence="1">
    <location>
        <begin position="193"/>
        <end position="210"/>
    </location>
</feature>
<sequence length="222" mass="25746">MLIEKTILSLDYCQEKYIDKESYALYNYLCCLGVIEMKWSLQELKKHKETQIVLDELFDLADSIKQREPDILAIEPLEVKGFLEVNTADYFVHVTVQGKMTLPSSRSLLPVEIPVDLTIDEIYMTSEQLSTKPEHISDEDILILDSDQIDLARAVEDHLLLSIPLQVLTEEEKEETELPKGKDWEIISEDSFEERKQQQEKNTIDPRLAKLSELFQENGEDK</sequence>
<feature type="region of interest" description="Disordered" evidence="1">
    <location>
        <begin position="192"/>
        <end position="222"/>
    </location>
</feature>
<dbReference type="EMBL" id="NGJZ01000001">
    <property type="protein sequence ID" value="RSU08385.1"/>
    <property type="molecule type" value="Genomic_DNA"/>
</dbReference>
<dbReference type="AlphaFoldDB" id="A0A430AJV8"/>
<proteinExistence type="predicted"/>
<keyword evidence="3" id="KW-1185">Reference proteome</keyword>
<name>A0A430AJV8_9ENTE</name>
<evidence type="ECO:0000313" key="3">
    <source>
        <dbReference type="Proteomes" id="UP000288669"/>
    </source>
</evidence>
<organism evidence="2 3">
    <name type="scientific">Vagococcus entomophilus</name>
    <dbReference type="NCBI Taxonomy" id="1160095"/>
    <lineage>
        <taxon>Bacteria</taxon>
        <taxon>Bacillati</taxon>
        <taxon>Bacillota</taxon>
        <taxon>Bacilli</taxon>
        <taxon>Lactobacillales</taxon>
        <taxon>Enterococcaceae</taxon>
        <taxon>Vagococcus</taxon>
    </lineage>
</organism>
<dbReference type="InterPro" id="IPR003772">
    <property type="entry name" value="YceD"/>
</dbReference>
<accession>A0A430AJV8</accession>
<evidence type="ECO:0000313" key="2">
    <source>
        <dbReference type="EMBL" id="RSU08385.1"/>
    </source>
</evidence>